<evidence type="ECO:0000313" key="2">
    <source>
        <dbReference type="EMBL" id="KGE21115.1"/>
    </source>
</evidence>
<name>A0A098MDI4_9BACL</name>
<keyword evidence="3" id="KW-1185">Reference proteome</keyword>
<evidence type="ECO:0000313" key="1">
    <source>
        <dbReference type="EMBL" id="KGE20624.1"/>
    </source>
</evidence>
<dbReference type="EMBL" id="JQCR01000002">
    <property type="protein sequence ID" value="KGE20624.1"/>
    <property type="molecule type" value="Genomic_DNA"/>
</dbReference>
<dbReference type="AlphaFoldDB" id="A0A098MDI4"/>
<dbReference type="OrthoDB" id="2611623at2"/>
<dbReference type="Pfam" id="PF05135">
    <property type="entry name" value="Phage_connect_1"/>
    <property type="match status" value="1"/>
</dbReference>
<dbReference type="RefSeq" id="WP_036648084.1">
    <property type="nucleotide sequence ID" value="NZ_JQCR01000001.1"/>
</dbReference>
<proteinExistence type="predicted"/>
<evidence type="ECO:0008006" key="4">
    <source>
        <dbReference type="Google" id="ProtNLM"/>
    </source>
</evidence>
<evidence type="ECO:0000313" key="3">
    <source>
        <dbReference type="Proteomes" id="UP000029734"/>
    </source>
</evidence>
<comment type="caution">
    <text evidence="1">The sequence shown here is derived from an EMBL/GenBank/DDBJ whole genome shotgun (WGS) entry which is preliminary data.</text>
</comment>
<protein>
    <recommendedName>
        <fullName evidence="4">Phage protein</fullName>
    </recommendedName>
</protein>
<sequence>MLRNLKLLLGLELDGATDQDYLLEYLLNSTVRKILNYCNLSELPPGLEDVAIEITLKRYRSQQMDTNTERTVKAITVGGVRTEFADNKSGGGIDQMIDAFRPQLNRYRRMRTL</sequence>
<dbReference type="Proteomes" id="UP000029734">
    <property type="component" value="Unassembled WGS sequence"/>
</dbReference>
<organism evidence="1 3">
    <name type="scientific">Paenibacillus wynnii</name>
    <dbReference type="NCBI Taxonomy" id="268407"/>
    <lineage>
        <taxon>Bacteria</taxon>
        <taxon>Bacillati</taxon>
        <taxon>Bacillota</taxon>
        <taxon>Bacilli</taxon>
        <taxon>Bacillales</taxon>
        <taxon>Paenibacillaceae</taxon>
        <taxon>Paenibacillus</taxon>
    </lineage>
</organism>
<gene>
    <name evidence="2" type="ORF">PWYN_03015</name>
    <name evidence="1" type="ORF">PWYN_15700</name>
</gene>
<accession>A0A098MDI4</accession>
<reference evidence="1 3" key="1">
    <citation type="submission" date="2014-08" db="EMBL/GenBank/DDBJ databases">
        <authorList>
            <person name="den Bakker H.C."/>
        </authorList>
    </citation>
    <scope>NUCLEOTIDE SEQUENCE [LARGE SCALE GENOMIC DNA]</scope>
    <source>
        <strain evidence="1 3">DSM 18334</strain>
    </source>
</reference>
<reference evidence="1 3" key="2">
    <citation type="submission" date="2014-10" db="EMBL/GenBank/DDBJ databases">
        <title>Comparative genomics of the Paenibacillus odorifer group.</title>
        <authorList>
            <person name="Tsai Y.-C."/>
            <person name="Martin N."/>
            <person name="Korlach J."/>
            <person name="Wiedmann M."/>
        </authorList>
    </citation>
    <scope>NUCLEOTIDE SEQUENCE [LARGE SCALE GENOMIC DNA]</scope>
    <source>
        <strain evidence="1 3">DSM 18334</strain>
    </source>
</reference>
<dbReference type="InterPro" id="IPR021146">
    <property type="entry name" value="Phage_gp6-like_head-tail"/>
</dbReference>
<dbReference type="eggNOG" id="ENOG5032ST4">
    <property type="taxonomic scope" value="Bacteria"/>
</dbReference>
<dbReference type="EMBL" id="JQCR01000001">
    <property type="protein sequence ID" value="KGE21115.1"/>
    <property type="molecule type" value="Genomic_DNA"/>
</dbReference>